<evidence type="ECO:0000313" key="11">
    <source>
        <dbReference type="EMBL" id="KYZ75427.1"/>
    </source>
</evidence>
<keyword evidence="4" id="KW-0963">Cytoplasm</keyword>
<evidence type="ECO:0000256" key="6">
    <source>
        <dbReference type="ARBA" id="ARBA00022723"/>
    </source>
</evidence>
<comment type="similarity">
    <text evidence="2">Belongs to the TsaE family.</text>
</comment>
<dbReference type="Proteomes" id="UP000076268">
    <property type="component" value="Unassembled WGS sequence"/>
</dbReference>
<evidence type="ECO:0000313" key="12">
    <source>
        <dbReference type="Proteomes" id="UP000076268"/>
    </source>
</evidence>
<dbReference type="NCBIfam" id="TIGR00150">
    <property type="entry name" value="T6A_YjeE"/>
    <property type="match status" value="1"/>
</dbReference>
<keyword evidence="12" id="KW-1185">Reference proteome</keyword>
<dbReference type="Pfam" id="PF02367">
    <property type="entry name" value="TsaE"/>
    <property type="match status" value="1"/>
</dbReference>
<dbReference type="STRING" id="1794912.AXX12_13765"/>
<dbReference type="SUPFAM" id="SSF52540">
    <property type="entry name" value="P-loop containing nucleoside triphosphate hydrolases"/>
    <property type="match status" value="1"/>
</dbReference>
<evidence type="ECO:0000256" key="8">
    <source>
        <dbReference type="ARBA" id="ARBA00022840"/>
    </source>
</evidence>
<evidence type="ECO:0000256" key="1">
    <source>
        <dbReference type="ARBA" id="ARBA00004496"/>
    </source>
</evidence>
<reference evidence="11 12" key="1">
    <citation type="submission" date="2016-02" db="EMBL/GenBank/DDBJ databases">
        <title>Anaerosporomusa subterraneum gen. nov., sp. nov., a spore-forming obligate anaerobe isolated from saprolite.</title>
        <authorList>
            <person name="Choi J.K."/>
            <person name="Shah M."/>
            <person name="Yee N."/>
        </authorList>
    </citation>
    <scope>NUCLEOTIDE SEQUENCE [LARGE SCALE GENOMIC DNA]</scope>
    <source>
        <strain evidence="11 12">RU4</strain>
    </source>
</reference>
<dbReference type="InterPro" id="IPR003442">
    <property type="entry name" value="T6A_TsaE"/>
</dbReference>
<keyword evidence="6" id="KW-0479">Metal-binding</keyword>
<keyword evidence="5" id="KW-0819">tRNA processing</keyword>
<dbReference type="EMBL" id="LSGP01000025">
    <property type="protein sequence ID" value="KYZ75427.1"/>
    <property type="molecule type" value="Genomic_DNA"/>
</dbReference>
<dbReference type="AlphaFoldDB" id="A0A154BN64"/>
<keyword evidence="7" id="KW-0547">Nucleotide-binding</keyword>
<protein>
    <recommendedName>
        <fullName evidence="3">tRNA threonylcarbamoyladenosine biosynthesis protein TsaE</fullName>
    </recommendedName>
    <alternativeName>
        <fullName evidence="10">t(6)A37 threonylcarbamoyladenosine biosynthesis protein TsaE</fullName>
    </alternativeName>
</protein>
<keyword evidence="9" id="KW-0460">Magnesium</keyword>
<dbReference type="PANTHER" id="PTHR33540:SF2">
    <property type="entry name" value="TRNA THREONYLCARBAMOYLADENOSINE BIOSYNTHESIS PROTEIN TSAE"/>
    <property type="match status" value="1"/>
</dbReference>
<dbReference type="Gene3D" id="3.40.50.300">
    <property type="entry name" value="P-loop containing nucleotide triphosphate hydrolases"/>
    <property type="match status" value="1"/>
</dbReference>
<comment type="subcellular location">
    <subcellularLocation>
        <location evidence="1">Cytoplasm</location>
    </subcellularLocation>
</comment>
<proteinExistence type="inferred from homology"/>
<evidence type="ECO:0000256" key="4">
    <source>
        <dbReference type="ARBA" id="ARBA00022490"/>
    </source>
</evidence>
<evidence type="ECO:0000256" key="10">
    <source>
        <dbReference type="ARBA" id="ARBA00032441"/>
    </source>
</evidence>
<keyword evidence="8" id="KW-0067">ATP-binding</keyword>
<evidence type="ECO:0000256" key="3">
    <source>
        <dbReference type="ARBA" id="ARBA00019010"/>
    </source>
</evidence>
<accession>A0A154BN64</accession>
<dbReference type="PANTHER" id="PTHR33540">
    <property type="entry name" value="TRNA THREONYLCARBAMOYLADENOSINE BIOSYNTHESIS PROTEIN TSAE"/>
    <property type="match status" value="1"/>
</dbReference>
<dbReference type="GO" id="GO:0002949">
    <property type="term" value="P:tRNA threonylcarbamoyladenosine modification"/>
    <property type="evidence" value="ECO:0007669"/>
    <property type="project" value="InterPro"/>
</dbReference>
<name>A0A154BN64_ANASB</name>
<dbReference type="GO" id="GO:0005524">
    <property type="term" value="F:ATP binding"/>
    <property type="evidence" value="ECO:0007669"/>
    <property type="project" value="UniProtKB-KW"/>
</dbReference>
<sequence length="145" mass="16111">MTPEETEEFGFRIGTRLQAGDCLCLTGTLGAGKTLLAQGIARGLGVTDPVTSPTFTVLQVYQGRLPVYHYDLYRLRRSEELIDIGFDEYSGPSGVTLIEWPDMFPESMPEEALWVELSPESDGQARKITLTPHGNRYSVLLKELS</sequence>
<evidence type="ECO:0000256" key="7">
    <source>
        <dbReference type="ARBA" id="ARBA00022741"/>
    </source>
</evidence>
<comment type="caution">
    <text evidence="11">The sequence shown here is derived from an EMBL/GenBank/DDBJ whole genome shotgun (WGS) entry which is preliminary data.</text>
</comment>
<evidence type="ECO:0000256" key="9">
    <source>
        <dbReference type="ARBA" id="ARBA00022842"/>
    </source>
</evidence>
<dbReference type="InterPro" id="IPR027417">
    <property type="entry name" value="P-loop_NTPase"/>
</dbReference>
<dbReference type="GO" id="GO:0046872">
    <property type="term" value="F:metal ion binding"/>
    <property type="evidence" value="ECO:0007669"/>
    <property type="project" value="UniProtKB-KW"/>
</dbReference>
<gene>
    <name evidence="11" type="ORF">AXX12_13765</name>
</gene>
<dbReference type="GO" id="GO:0005737">
    <property type="term" value="C:cytoplasm"/>
    <property type="evidence" value="ECO:0007669"/>
    <property type="project" value="UniProtKB-SubCell"/>
</dbReference>
<evidence type="ECO:0000256" key="2">
    <source>
        <dbReference type="ARBA" id="ARBA00007599"/>
    </source>
</evidence>
<organism evidence="11 12">
    <name type="scientific">Anaerosporomusa subterranea</name>
    <dbReference type="NCBI Taxonomy" id="1794912"/>
    <lineage>
        <taxon>Bacteria</taxon>
        <taxon>Bacillati</taxon>
        <taxon>Bacillota</taxon>
        <taxon>Negativicutes</taxon>
        <taxon>Acetonemataceae</taxon>
        <taxon>Anaerosporomusa</taxon>
    </lineage>
</organism>
<dbReference type="OrthoDB" id="9815896at2"/>
<evidence type="ECO:0000256" key="5">
    <source>
        <dbReference type="ARBA" id="ARBA00022694"/>
    </source>
</evidence>